<dbReference type="KEGG" id="vg:80518845"/>
<reference evidence="1" key="2">
    <citation type="journal article" date="2018" name="Nat. Commun.">
        <title>Tailed giant Tupanvirus possesses the most complete translational apparatus of the known virosphere.</title>
        <authorList>
            <person name="Abrahao J."/>
            <person name="Silva L."/>
            <person name="Silva L.S."/>
            <person name="Khalil J.Y.B."/>
            <person name="Rodrigues R."/>
            <person name="Arantes T."/>
            <person name="Assis F."/>
            <person name="Boratto P."/>
            <person name="Andrade M."/>
            <person name="Kroon E.G."/>
            <person name="Ribeiro B."/>
            <person name="Bergier I."/>
            <person name="Seligmann H."/>
            <person name="Ghigo E."/>
            <person name="Colson P."/>
            <person name="Levasseur A."/>
            <person name="Kroemer G."/>
            <person name="Raoult D."/>
            <person name="La Scola B."/>
        </authorList>
    </citation>
    <scope>NUCLEOTIDE SEQUENCE [LARGE SCALE GENOMIC DNA]</scope>
    <source>
        <strain evidence="1">Soda lake</strain>
    </source>
</reference>
<protein>
    <submittedName>
        <fullName evidence="1">Putative orfan</fullName>
    </submittedName>
</protein>
<dbReference type="EMBL" id="KY523104">
    <property type="protein sequence ID" value="QKU35417.1"/>
    <property type="molecule type" value="Genomic_DNA"/>
</dbReference>
<dbReference type="RefSeq" id="YP_010782081.1">
    <property type="nucleotide sequence ID" value="NC_075039.1"/>
</dbReference>
<sequence length="302" mass="33736">MVNTVILSSTFPCEIGAAAVYHCLDKDSCVVLMSITEAKNFDKTVDAIIKCNPTPQTIIMIGTYWKDELENLLERFCGATFCLYCFGECLNIEASNLKQFSGASGIGPTKYLIDLVIDKYGNSSLFNLFINSFSVVFKFIDDRIYNKNIVDNQFFYTGLFNYDNEGPTTTLFEKFMNLLEGRYDLTDIIETGRVITSAQMCMARERAKNNAKKITLKNGESAVVSEACDLINLTHDALHLEYPECQVSVLLQMRFGEQDQLAYSVRSFDQSVDASVFGKAVNGDGNKTAAGGRLNHEFPIPF</sequence>
<evidence type="ECO:0000313" key="1">
    <source>
        <dbReference type="EMBL" id="QKU35417.1"/>
    </source>
</evidence>
<name>A0A6N1NSF7_9VIRU</name>
<dbReference type="GeneID" id="80518845"/>
<proteinExistence type="predicted"/>
<reference evidence="1" key="1">
    <citation type="submission" date="2017-01" db="EMBL/GenBank/DDBJ databases">
        <authorList>
            <person name="Assis F.L."/>
            <person name="Abrahao J.S."/>
            <person name="Silva L."/>
            <person name="Khalil J.B."/>
            <person name="Rodrigues R."/>
            <person name="Silva L.S."/>
            <person name="Arantes T."/>
            <person name="Boratto P."/>
            <person name="Andrade M."/>
            <person name="Kroon E.G."/>
            <person name="Ribeiro B."/>
            <person name="Bergier I."/>
            <person name="Seligmann H."/>
            <person name="Ghigo E."/>
            <person name="Colson P."/>
            <person name="Levasseur A."/>
            <person name="Raoult D."/>
            <person name="Scola B.L."/>
        </authorList>
    </citation>
    <scope>NUCLEOTIDE SEQUENCE</scope>
    <source>
        <strain evidence="1">Soda lake</strain>
    </source>
</reference>
<accession>A0A6N1NSF7</accession>
<organism evidence="1">
    <name type="scientific">Tupanvirus soda lake</name>
    <dbReference type="NCBI Taxonomy" id="2126985"/>
    <lineage>
        <taxon>Viruses</taxon>
        <taxon>Varidnaviria</taxon>
        <taxon>Bamfordvirae</taxon>
        <taxon>Nucleocytoviricota</taxon>
        <taxon>Megaviricetes</taxon>
        <taxon>Imitervirales</taxon>
        <taxon>Mimiviridae</taxon>
        <taxon>Megamimivirinae</taxon>
        <taxon>Tupanvirus</taxon>
        <taxon>Tupanvirus salinum</taxon>
    </lineage>
</organism>